<comment type="caution">
    <text evidence="2">The sequence shown here is derived from an EMBL/GenBank/DDBJ whole genome shotgun (WGS) entry which is preliminary data.</text>
</comment>
<gene>
    <name evidence="2" type="ORF">ALO94_200067</name>
</gene>
<dbReference type="AlphaFoldDB" id="A0A0Q0B1S9"/>
<evidence type="ECO:0000256" key="1">
    <source>
        <dbReference type="SAM" id="MobiDB-lite"/>
    </source>
</evidence>
<proteinExistence type="predicted"/>
<evidence type="ECO:0000313" key="3">
    <source>
        <dbReference type="Proteomes" id="UP000050384"/>
    </source>
</evidence>
<reference evidence="2 3" key="1">
    <citation type="submission" date="2015-09" db="EMBL/GenBank/DDBJ databases">
        <title>Genome announcement of multiple Pseudomonas syringae strains.</title>
        <authorList>
            <person name="Thakur S."/>
            <person name="Wang P.W."/>
            <person name="Gong Y."/>
            <person name="Weir B.S."/>
            <person name="Guttman D.S."/>
        </authorList>
    </citation>
    <scope>NUCLEOTIDE SEQUENCE [LARGE SCALE GENOMIC DNA]</scope>
    <source>
        <strain evidence="2 3">ICMP16929</strain>
    </source>
</reference>
<sequence length="70" mass="7421">MVDGLPGFGENRVGAVQPPLQVTDGGNAEWVLPAEILLTVDPRPRQTGMLEGFLEGAVGDAGVHRRLDDL</sequence>
<feature type="region of interest" description="Disordered" evidence="1">
    <location>
        <begin position="1"/>
        <end position="20"/>
    </location>
</feature>
<dbReference type="Proteomes" id="UP000050384">
    <property type="component" value="Unassembled WGS sequence"/>
</dbReference>
<evidence type="ECO:0000313" key="2">
    <source>
        <dbReference type="EMBL" id="KPY84039.1"/>
    </source>
</evidence>
<dbReference type="EMBL" id="LJRI01000923">
    <property type="protein sequence ID" value="KPY84039.1"/>
    <property type="molecule type" value="Genomic_DNA"/>
</dbReference>
<accession>A0A0Q0B1S9</accession>
<name>A0A0Q0B1S9_PSESX</name>
<organism evidence="2 3">
    <name type="scientific">Pseudomonas syringae pv. spinaceae</name>
    <dbReference type="NCBI Taxonomy" id="264459"/>
    <lineage>
        <taxon>Bacteria</taxon>
        <taxon>Pseudomonadati</taxon>
        <taxon>Pseudomonadota</taxon>
        <taxon>Gammaproteobacteria</taxon>
        <taxon>Pseudomonadales</taxon>
        <taxon>Pseudomonadaceae</taxon>
        <taxon>Pseudomonas</taxon>
        <taxon>Pseudomonas syringae</taxon>
    </lineage>
</organism>
<protein>
    <submittedName>
        <fullName evidence="2">Uncharacterized protein</fullName>
    </submittedName>
</protein>